<feature type="domain" description="AMP-dependent synthetase/ligase" evidence="4">
    <location>
        <begin position="27"/>
        <end position="385"/>
    </location>
</feature>
<dbReference type="InterPro" id="IPR000873">
    <property type="entry name" value="AMP-dep_synth/lig_dom"/>
</dbReference>
<evidence type="ECO:0000256" key="2">
    <source>
        <dbReference type="ARBA" id="ARBA00022598"/>
    </source>
</evidence>
<comment type="similarity">
    <text evidence="1">Belongs to the ATP-dependent AMP-binding enzyme family.</text>
</comment>
<organism evidence="6 7">
    <name type="scientific">Frankia nepalensis</name>
    <dbReference type="NCBI Taxonomy" id="1836974"/>
    <lineage>
        <taxon>Bacteria</taxon>
        <taxon>Bacillati</taxon>
        <taxon>Actinomycetota</taxon>
        <taxon>Actinomycetes</taxon>
        <taxon>Frankiales</taxon>
        <taxon>Frankiaceae</taxon>
        <taxon>Frankia</taxon>
    </lineage>
</organism>
<protein>
    <submittedName>
        <fullName evidence="6">Acyl--CoA ligase</fullName>
    </submittedName>
</protein>
<feature type="region of interest" description="Disordered" evidence="3">
    <location>
        <begin position="1"/>
        <end position="28"/>
    </location>
</feature>
<dbReference type="PROSITE" id="PS00455">
    <property type="entry name" value="AMP_BINDING"/>
    <property type="match status" value="1"/>
</dbReference>
<feature type="domain" description="AMP-binding enzyme C-terminal" evidence="5">
    <location>
        <begin position="436"/>
        <end position="511"/>
    </location>
</feature>
<gene>
    <name evidence="6" type="ORF">I7412_26995</name>
</gene>
<dbReference type="Pfam" id="PF00501">
    <property type="entry name" value="AMP-binding"/>
    <property type="match status" value="1"/>
</dbReference>
<dbReference type="Gene3D" id="3.30.300.30">
    <property type="match status" value="1"/>
</dbReference>
<comment type="caution">
    <text evidence="6">The sequence shown here is derived from an EMBL/GenBank/DDBJ whole genome shotgun (WGS) entry which is preliminary data.</text>
</comment>
<dbReference type="RefSeq" id="WP_203003146.1">
    <property type="nucleotide sequence ID" value="NZ_JADWYU010000145.1"/>
</dbReference>
<evidence type="ECO:0000256" key="3">
    <source>
        <dbReference type="SAM" id="MobiDB-lite"/>
    </source>
</evidence>
<dbReference type="Pfam" id="PF13193">
    <property type="entry name" value="AMP-binding_C"/>
    <property type="match status" value="1"/>
</dbReference>
<keyword evidence="2 6" id="KW-0436">Ligase</keyword>
<dbReference type="InterPro" id="IPR020845">
    <property type="entry name" value="AMP-binding_CS"/>
</dbReference>
<evidence type="ECO:0000256" key="1">
    <source>
        <dbReference type="ARBA" id="ARBA00006432"/>
    </source>
</evidence>
<evidence type="ECO:0000313" key="6">
    <source>
        <dbReference type="EMBL" id="MBL7630741.1"/>
    </source>
</evidence>
<dbReference type="PANTHER" id="PTHR43201">
    <property type="entry name" value="ACYL-COA SYNTHETASE"/>
    <property type="match status" value="1"/>
</dbReference>
<dbReference type="EMBL" id="JAEACQ010000254">
    <property type="protein sequence ID" value="MBL7630741.1"/>
    <property type="molecule type" value="Genomic_DNA"/>
</dbReference>
<dbReference type="PANTHER" id="PTHR43201:SF5">
    <property type="entry name" value="MEDIUM-CHAIN ACYL-COA LIGASE ACSF2, MITOCHONDRIAL"/>
    <property type="match status" value="1"/>
</dbReference>
<evidence type="ECO:0000313" key="7">
    <source>
        <dbReference type="Proteomes" id="UP000604475"/>
    </source>
</evidence>
<evidence type="ECO:0000259" key="5">
    <source>
        <dbReference type="Pfam" id="PF13193"/>
    </source>
</evidence>
<evidence type="ECO:0000259" key="4">
    <source>
        <dbReference type="Pfam" id="PF00501"/>
    </source>
</evidence>
<dbReference type="SUPFAM" id="SSF56801">
    <property type="entry name" value="Acetyl-CoA synthetase-like"/>
    <property type="match status" value="1"/>
</dbReference>
<accession>A0A937REK6</accession>
<dbReference type="Gene3D" id="3.40.50.12780">
    <property type="entry name" value="N-terminal domain of ligase-like"/>
    <property type="match status" value="1"/>
</dbReference>
<dbReference type="AlphaFoldDB" id="A0A937REK6"/>
<keyword evidence="7" id="KW-1185">Reference proteome</keyword>
<proteinExistence type="inferred from homology"/>
<name>A0A937REK6_9ACTN</name>
<dbReference type="InterPro" id="IPR042099">
    <property type="entry name" value="ANL_N_sf"/>
</dbReference>
<reference evidence="6" key="1">
    <citation type="submission" date="2020-12" db="EMBL/GenBank/DDBJ databases">
        <title>Genomic characterization of non-nitrogen-fixing Frankia strains.</title>
        <authorList>
            <person name="Carlos-Shanley C."/>
            <person name="Guerra T."/>
            <person name="Hahn D."/>
        </authorList>
    </citation>
    <scope>NUCLEOTIDE SEQUENCE</scope>
    <source>
        <strain evidence="6">CN6</strain>
    </source>
</reference>
<dbReference type="InterPro" id="IPR025110">
    <property type="entry name" value="AMP-bd_C"/>
</dbReference>
<dbReference type="GO" id="GO:0031956">
    <property type="term" value="F:medium-chain fatty acid-CoA ligase activity"/>
    <property type="evidence" value="ECO:0007669"/>
    <property type="project" value="TreeGrafter"/>
</dbReference>
<dbReference type="GO" id="GO:0006631">
    <property type="term" value="P:fatty acid metabolic process"/>
    <property type="evidence" value="ECO:0007669"/>
    <property type="project" value="TreeGrafter"/>
</dbReference>
<dbReference type="InterPro" id="IPR045851">
    <property type="entry name" value="AMP-bd_C_sf"/>
</dbReference>
<dbReference type="Proteomes" id="UP000604475">
    <property type="component" value="Unassembled WGS sequence"/>
</dbReference>
<sequence length="525" mass="55114">MTGTRPAAVAARTGDPLPDRAVGEQLRAQAAARADRPALAWAAGDDPEAPRSLTYRELLRAAEVAAAGIARRARPGARVAVWAANGPEWVIVEHACALAGTVLVPLNTAWTDDEVAHALALTSPSLLFVGFDNRGVDLRARAAGLAGPSRGCDVVDLATVATRPPPVSFDPPDVRPHDPFLIQFTSGTTGRAKGATLSHRAALSAGHLRALTVHADERDVWLNPVPLHHVGGSVVMLLAALASGGCYVAMSRFHPATQVALMRATGATRTGGVPTMFYALLDTPGFDRALAAVRSVGLGGTSVPPSLVERLQAHGATVSVAYAQSECPMITQSDPAGDALHVATTVGVTVPHTDLRIVDPDGHVVGRGEVGEVCVRSPLTMIGYWDMPDATDQVLDVDGFLHTGDLGSLDDQGVLRIHGRAREVIIRGGENVYPIEVEDFLLRHPAVDAVAVLAAPSERWGEDVAAVVRLSAPGAATAGDLTAFAATGLAHFKVPRHWRFVETFPLTASGKIRKTELLSLFSPHD</sequence>